<dbReference type="EMBL" id="POWG01000018">
    <property type="protein sequence ID" value="PNQ97648.1"/>
    <property type="molecule type" value="Genomic_DNA"/>
</dbReference>
<comment type="caution">
    <text evidence="2">The sequence shown here is derived from an EMBL/GenBank/DDBJ whole genome shotgun (WGS) entry which is preliminary data.</text>
</comment>
<gene>
    <name evidence="2" type="ORF">C1S70_17730</name>
</gene>
<protein>
    <submittedName>
        <fullName evidence="2">Uncharacterized protein</fullName>
    </submittedName>
</protein>
<dbReference type="AlphaFoldDB" id="A0A2K1FYR7"/>
<evidence type="ECO:0000313" key="2">
    <source>
        <dbReference type="EMBL" id="PNQ97648.1"/>
    </source>
</evidence>
<proteinExistence type="predicted"/>
<feature type="region of interest" description="Disordered" evidence="1">
    <location>
        <begin position="78"/>
        <end position="108"/>
    </location>
</feature>
<accession>A0A2K1FYR7</accession>
<name>A0A2K1FYR7_9PROT</name>
<organism evidence="2 3">
    <name type="scientific">Azospirillum argentinense</name>
    <dbReference type="NCBI Taxonomy" id="2970906"/>
    <lineage>
        <taxon>Bacteria</taxon>
        <taxon>Pseudomonadati</taxon>
        <taxon>Pseudomonadota</taxon>
        <taxon>Alphaproteobacteria</taxon>
        <taxon>Rhodospirillales</taxon>
        <taxon>Azospirillaceae</taxon>
        <taxon>Azospirillum</taxon>
    </lineage>
</organism>
<evidence type="ECO:0000313" key="3">
    <source>
        <dbReference type="Proteomes" id="UP000236268"/>
    </source>
</evidence>
<sequence>MTALAQDQRQGVQAIAASVRRFRQLGQIDRQGHHRGPVRPHRLQRVRHAARGDDPAHRQGVLDPAFQGGIVIDDKQRAWNHDSPTLRPGNGPALRIAAGGPSVQGALA</sequence>
<evidence type="ECO:0000256" key="1">
    <source>
        <dbReference type="SAM" id="MobiDB-lite"/>
    </source>
</evidence>
<dbReference type="Proteomes" id="UP000236268">
    <property type="component" value="Unassembled WGS sequence"/>
</dbReference>
<reference evidence="2 3" key="1">
    <citation type="submission" date="2018-01" db="EMBL/GenBank/DDBJ databases">
        <title>Whole genome sequence of Azospirillum brasilense REC3 isolated from strawberry roots.</title>
        <authorList>
            <person name="Fontana C.A."/>
            <person name="Salazar S.M."/>
            <person name="Bassi D."/>
            <person name="Puglisi E."/>
            <person name="Lovaisa N.C."/>
            <person name="Toffoli L.M."/>
            <person name="Pedraza R."/>
            <person name="Cocconcelli P.S."/>
        </authorList>
    </citation>
    <scope>NUCLEOTIDE SEQUENCE [LARGE SCALE GENOMIC DNA]</scope>
    <source>
        <strain evidence="2 3">REC3</strain>
    </source>
</reference>